<dbReference type="NCBIfam" id="NF003962">
    <property type="entry name" value="PRK05454.2-5"/>
    <property type="match status" value="1"/>
</dbReference>
<feature type="transmembrane region" description="Helical" evidence="13">
    <location>
        <begin position="497"/>
        <end position="519"/>
    </location>
</feature>
<keyword evidence="16" id="KW-1185">Reference proteome</keyword>
<dbReference type="PANTHER" id="PTHR43867:SF5">
    <property type="entry name" value="GLUCANS BIOSYNTHESIS GLUCOSYLTRANSFERASE H"/>
    <property type="match status" value="1"/>
</dbReference>
<keyword evidence="10 13" id="KW-1133">Transmembrane helix</keyword>
<dbReference type="InterPro" id="IPR029044">
    <property type="entry name" value="Nucleotide-diphossugar_trans"/>
</dbReference>
<feature type="transmembrane region" description="Helical" evidence="13">
    <location>
        <begin position="356"/>
        <end position="383"/>
    </location>
</feature>
<dbReference type="GO" id="GO:0005886">
    <property type="term" value="C:plasma membrane"/>
    <property type="evidence" value="ECO:0007669"/>
    <property type="project" value="UniProtKB-SubCell"/>
</dbReference>
<dbReference type="InterPro" id="IPR050321">
    <property type="entry name" value="Glycosyltr_2/OpgH_subfam"/>
</dbReference>
<dbReference type="NCBIfam" id="NF003959">
    <property type="entry name" value="PRK05454.2-2"/>
    <property type="match status" value="1"/>
</dbReference>
<feature type="region of interest" description="Disordered" evidence="12">
    <location>
        <begin position="575"/>
        <end position="594"/>
    </location>
</feature>
<dbReference type="PANTHER" id="PTHR43867">
    <property type="entry name" value="CELLULOSE SYNTHASE CATALYTIC SUBUNIT A [UDP-FORMING]"/>
    <property type="match status" value="1"/>
</dbReference>
<keyword evidence="8 15" id="KW-0808">Transferase</keyword>
<feature type="domain" description="Glycosyltransferase 2-like" evidence="14">
    <location>
        <begin position="187"/>
        <end position="379"/>
    </location>
</feature>
<dbReference type="Proteomes" id="UP000199372">
    <property type="component" value="Unassembled WGS sequence"/>
</dbReference>
<evidence type="ECO:0000256" key="10">
    <source>
        <dbReference type="ARBA" id="ARBA00022989"/>
    </source>
</evidence>
<dbReference type="Pfam" id="PF13632">
    <property type="entry name" value="Glyco_trans_2_3"/>
    <property type="match status" value="1"/>
</dbReference>
<dbReference type="NCBIfam" id="NF003958">
    <property type="entry name" value="PRK05454.2-1"/>
    <property type="match status" value="1"/>
</dbReference>
<keyword evidence="11 13" id="KW-0472">Membrane</keyword>
<dbReference type="InterPro" id="IPR001173">
    <property type="entry name" value="Glyco_trans_2-like"/>
</dbReference>
<evidence type="ECO:0000256" key="6">
    <source>
        <dbReference type="ARBA" id="ARBA00022519"/>
    </source>
</evidence>
<feature type="transmembrane region" description="Helical" evidence="13">
    <location>
        <begin position="17"/>
        <end position="39"/>
    </location>
</feature>
<keyword evidence="5" id="KW-1003">Cell membrane</keyword>
<protein>
    <recommendedName>
        <fullName evidence="4">Glucans biosynthesis glucosyltransferase H</fullName>
    </recommendedName>
</protein>
<reference evidence="16" key="1">
    <citation type="submission" date="2016-10" db="EMBL/GenBank/DDBJ databases">
        <authorList>
            <person name="Varghese N."/>
            <person name="Submissions S."/>
        </authorList>
    </citation>
    <scope>NUCLEOTIDE SEQUENCE [LARGE SCALE GENOMIC DNA]</scope>
    <source>
        <strain evidence="16">DSM 26893</strain>
    </source>
</reference>
<comment type="subcellular location">
    <subcellularLocation>
        <location evidence="1">Cell inner membrane</location>
        <topology evidence="1">Multi-pass membrane protein</topology>
    </subcellularLocation>
</comment>
<feature type="transmembrane region" description="Helical" evidence="13">
    <location>
        <begin position="51"/>
        <end position="72"/>
    </location>
</feature>
<evidence type="ECO:0000256" key="3">
    <source>
        <dbReference type="ARBA" id="ARBA00009337"/>
    </source>
</evidence>
<evidence type="ECO:0000256" key="13">
    <source>
        <dbReference type="SAM" id="Phobius"/>
    </source>
</evidence>
<dbReference type="EMBL" id="FOCM01000005">
    <property type="protein sequence ID" value="SEN69816.1"/>
    <property type="molecule type" value="Genomic_DNA"/>
</dbReference>
<feature type="transmembrane region" description="Helical" evidence="13">
    <location>
        <begin position="525"/>
        <end position="544"/>
    </location>
</feature>
<evidence type="ECO:0000256" key="4">
    <source>
        <dbReference type="ARBA" id="ARBA00020585"/>
    </source>
</evidence>
<evidence type="ECO:0000256" key="2">
    <source>
        <dbReference type="ARBA" id="ARBA00005001"/>
    </source>
</evidence>
<evidence type="ECO:0000256" key="8">
    <source>
        <dbReference type="ARBA" id="ARBA00022679"/>
    </source>
</evidence>
<dbReference type="Gene3D" id="3.90.550.10">
    <property type="entry name" value="Spore Coat Polysaccharide Biosynthesis Protein SpsA, Chain A"/>
    <property type="match status" value="1"/>
</dbReference>
<evidence type="ECO:0000256" key="5">
    <source>
        <dbReference type="ARBA" id="ARBA00022475"/>
    </source>
</evidence>
<accession>A0A1H8IPA1</accession>
<dbReference type="SUPFAM" id="SSF53448">
    <property type="entry name" value="Nucleotide-diphospho-sugar transferases"/>
    <property type="match status" value="1"/>
</dbReference>
<comment type="pathway">
    <text evidence="2">Glycan metabolism; osmoregulated periplasmic glucan (OPG) biosynthesis.</text>
</comment>
<evidence type="ECO:0000256" key="1">
    <source>
        <dbReference type="ARBA" id="ARBA00004429"/>
    </source>
</evidence>
<evidence type="ECO:0000256" key="11">
    <source>
        <dbReference type="ARBA" id="ARBA00023136"/>
    </source>
</evidence>
<dbReference type="GO" id="GO:0016758">
    <property type="term" value="F:hexosyltransferase activity"/>
    <property type="evidence" value="ECO:0007669"/>
    <property type="project" value="TreeGrafter"/>
</dbReference>
<keyword evidence="7" id="KW-0328">Glycosyltransferase</keyword>
<evidence type="ECO:0000256" key="12">
    <source>
        <dbReference type="SAM" id="MobiDB-lite"/>
    </source>
</evidence>
<keyword evidence="9 13" id="KW-0812">Transmembrane</keyword>
<dbReference type="AlphaFoldDB" id="A0A1H8IPA1"/>
<sequence length="594" mass="62810">MTVIPPPRPDATRRVRIAALTGSFCVAALAAGLMADLSLASGFGGWDAARVALIFVTTLWLAWGAAQALLGIPAGRALPTPSLPKPTAPTVVLVPICAEDARAVAARVAAMRVSAAEAGVSVDFAILSDTASPDLLRREAMAFHPLVADRDTPGRVFYRHRTERYGRKAGNIEHFVRHSGGAYDFAVILDADSLMEGATIAHLVSRMQAAPDMGLLQTLPKVVGARSIFGRAMQFSSHFYAPIFARGLSRLQGRTGPFWGHNAIVRMQALADCCGLPALSGPPPFGGEILSHDYVEAALLARGGWRVEMDPTIPGSFEEGPDDLLAYSRRDRRWCQGNLQHMRLLRAPGLRSWSRFVFAQGILSYLVSLLWAGFLVASVAAAATTPPPDYFPAAHQLFPVFPDDTTRQMVALALGVGGLLLIPKLTILVQAIQTRRSAGFGGAGRSALSVVSETALSTVIAPLLLAWQLRAVLEVFAGRDGGWPATDRGAATVGFRAAWAATGWIVALGLAVLAGVFWLSPALTAWLLPVALPMVAAPLVVVATGRPAPRGIFIVAAEDVSLPPVVAAFRDRVGTAPQPVPQDPAPAPHPGRIA</sequence>
<gene>
    <name evidence="15" type="ORF">SAMN04488011_105289</name>
</gene>
<keyword evidence="6" id="KW-0997">Cell inner membrane</keyword>
<evidence type="ECO:0000256" key="9">
    <source>
        <dbReference type="ARBA" id="ARBA00022692"/>
    </source>
</evidence>
<evidence type="ECO:0000259" key="14">
    <source>
        <dbReference type="Pfam" id="PF13632"/>
    </source>
</evidence>
<feature type="transmembrane region" description="Helical" evidence="13">
    <location>
        <begin position="409"/>
        <end position="429"/>
    </location>
</feature>
<evidence type="ECO:0000313" key="15">
    <source>
        <dbReference type="EMBL" id="SEN69816.1"/>
    </source>
</evidence>
<evidence type="ECO:0000256" key="7">
    <source>
        <dbReference type="ARBA" id="ARBA00022676"/>
    </source>
</evidence>
<feature type="compositionally biased region" description="Pro residues" evidence="12">
    <location>
        <begin position="578"/>
        <end position="594"/>
    </location>
</feature>
<dbReference type="OrthoDB" id="9775281at2"/>
<evidence type="ECO:0000313" key="16">
    <source>
        <dbReference type="Proteomes" id="UP000199372"/>
    </source>
</evidence>
<organism evidence="15 16">
    <name type="scientific">Palleronia pelagia</name>
    <dbReference type="NCBI Taxonomy" id="387096"/>
    <lineage>
        <taxon>Bacteria</taxon>
        <taxon>Pseudomonadati</taxon>
        <taxon>Pseudomonadota</taxon>
        <taxon>Alphaproteobacteria</taxon>
        <taxon>Rhodobacterales</taxon>
        <taxon>Roseobacteraceae</taxon>
        <taxon>Palleronia</taxon>
    </lineage>
</organism>
<proteinExistence type="inferred from homology"/>
<comment type="similarity">
    <text evidence="3">Belongs to the glycosyltransferase 2 family. OpgH subfamily.</text>
</comment>
<name>A0A1H8IPA1_9RHOB</name>